<comment type="caution">
    <text evidence="2">The sequence shown here is derived from an EMBL/GenBank/DDBJ whole genome shotgun (WGS) entry which is preliminary data.</text>
</comment>
<sequence length="117" mass="13126">MNLKARNLWGALATAGLAVVVNLATEWKHNLLAWVAVPVLATLAVLLEPTIDKGRRHRATSHHRQPLLLVLHWEERNGNARRTVSTTSEKVATEFLRRVPPPLETPLDSTKPQLKHL</sequence>
<name>A0A8H9LF88_9ACTN</name>
<accession>A0A8H9LF88</accession>
<gene>
    <name evidence="2" type="ORF">GCM10011574_17390</name>
</gene>
<dbReference type="EMBL" id="BMMN01000002">
    <property type="protein sequence ID" value="GGO05525.1"/>
    <property type="molecule type" value="Genomic_DNA"/>
</dbReference>
<feature type="transmembrane region" description="Helical" evidence="1">
    <location>
        <begin position="31"/>
        <end position="51"/>
    </location>
</feature>
<organism evidence="2 3">
    <name type="scientific">Microbispora bryophytorum</name>
    <dbReference type="NCBI Taxonomy" id="1460882"/>
    <lineage>
        <taxon>Bacteria</taxon>
        <taxon>Bacillati</taxon>
        <taxon>Actinomycetota</taxon>
        <taxon>Actinomycetes</taxon>
        <taxon>Streptosporangiales</taxon>
        <taxon>Streptosporangiaceae</taxon>
        <taxon>Microbispora</taxon>
    </lineage>
</organism>
<evidence type="ECO:0000313" key="2">
    <source>
        <dbReference type="EMBL" id="GGO05525.1"/>
    </source>
</evidence>
<feature type="transmembrane region" description="Helical" evidence="1">
    <location>
        <begin position="7"/>
        <end position="25"/>
    </location>
</feature>
<reference evidence="2" key="1">
    <citation type="journal article" date="2014" name="Int. J. Syst. Evol. Microbiol.">
        <title>Complete genome sequence of Corynebacterium casei LMG S-19264T (=DSM 44701T), isolated from a smear-ripened cheese.</title>
        <authorList>
            <consortium name="US DOE Joint Genome Institute (JGI-PGF)"/>
            <person name="Walter F."/>
            <person name="Albersmeier A."/>
            <person name="Kalinowski J."/>
            <person name="Ruckert C."/>
        </authorList>
    </citation>
    <scope>NUCLEOTIDE SEQUENCE</scope>
    <source>
        <strain evidence="2">CGMCC 4.7138</strain>
    </source>
</reference>
<keyword evidence="3" id="KW-1185">Reference proteome</keyword>
<dbReference type="AlphaFoldDB" id="A0A8H9LF88"/>
<reference evidence="2" key="2">
    <citation type="submission" date="2020-09" db="EMBL/GenBank/DDBJ databases">
        <authorList>
            <person name="Sun Q."/>
            <person name="Zhou Y."/>
        </authorList>
    </citation>
    <scope>NUCLEOTIDE SEQUENCE</scope>
    <source>
        <strain evidence="2">CGMCC 4.7138</strain>
    </source>
</reference>
<keyword evidence="1" id="KW-0812">Transmembrane</keyword>
<evidence type="ECO:0000256" key="1">
    <source>
        <dbReference type="SAM" id="Phobius"/>
    </source>
</evidence>
<protein>
    <submittedName>
        <fullName evidence="2">Uncharacterized protein</fullName>
    </submittedName>
</protein>
<dbReference type="Proteomes" id="UP000653480">
    <property type="component" value="Unassembled WGS sequence"/>
</dbReference>
<keyword evidence="1" id="KW-1133">Transmembrane helix</keyword>
<evidence type="ECO:0000313" key="3">
    <source>
        <dbReference type="Proteomes" id="UP000653480"/>
    </source>
</evidence>
<keyword evidence="1" id="KW-0472">Membrane</keyword>
<proteinExistence type="predicted"/>